<protein>
    <submittedName>
        <fullName evidence="13">Uncharacterized protein</fullName>
    </submittedName>
</protein>
<keyword evidence="7 11" id="KW-0406">Ion transport</keyword>
<evidence type="ECO:0000256" key="12">
    <source>
        <dbReference type="SAM" id="Phobius"/>
    </source>
</evidence>
<evidence type="ECO:0000256" key="8">
    <source>
        <dbReference type="ARBA" id="ARBA00023136"/>
    </source>
</evidence>
<dbReference type="Proteomes" id="UP000663825">
    <property type="component" value="Unassembled WGS sequence"/>
</dbReference>
<dbReference type="OrthoDB" id="6021021at2759"/>
<keyword evidence="16" id="KW-1185">Reference proteome</keyword>
<dbReference type="GO" id="GO:0015280">
    <property type="term" value="F:ligand-gated sodium channel activity"/>
    <property type="evidence" value="ECO:0007669"/>
    <property type="project" value="TreeGrafter"/>
</dbReference>
<dbReference type="AlphaFoldDB" id="A0A817VMI0"/>
<evidence type="ECO:0000256" key="7">
    <source>
        <dbReference type="ARBA" id="ARBA00023065"/>
    </source>
</evidence>
<evidence type="ECO:0000256" key="4">
    <source>
        <dbReference type="ARBA" id="ARBA00022692"/>
    </source>
</evidence>
<keyword evidence="10 11" id="KW-0407">Ion channel</keyword>
<evidence type="ECO:0000313" key="16">
    <source>
        <dbReference type="Proteomes" id="UP000663873"/>
    </source>
</evidence>
<dbReference type="EMBL" id="CAJOBP010000524">
    <property type="protein sequence ID" value="CAF4189558.1"/>
    <property type="molecule type" value="Genomic_DNA"/>
</dbReference>
<evidence type="ECO:0000256" key="9">
    <source>
        <dbReference type="ARBA" id="ARBA00023201"/>
    </source>
</evidence>
<dbReference type="Gene3D" id="1.10.287.770">
    <property type="entry name" value="YojJ-like"/>
    <property type="match status" value="1"/>
</dbReference>
<dbReference type="PRINTS" id="PR01078">
    <property type="entry name" value="AMINACHANNEL"/>
</dbReference>
<gene>
    <name evidence="13" type="ORF">TIS948_LOCUS23071</name>
    <name evidence="14" type="ORF">UJA718_LOCUS5842</name>
</gene>
<feature type="transmembrane region" description="Helical" evidence="12">
    <location>
        <begin position="52"/>
        <end position="70"/>
    </location>
</feature>
<dbReference type="InterPro" id="IPR001873">
    <property type="entry name" value="ENaC"/>
</dbReference>
<keyword evidence="4 11" id="KW-0812">Transmembrane</keyword>
<evidence type="ECO:0000313" key="15">
    <source>
        <dbReference type="Proteomes" id="UP000663825"/>
    </source>
</evidence>
<name>A0A817VMI0_9BILA</name>
<comment type="subcellular location">
    <subcellularLocation>
        <location evidence="1">Membrane</location>
        <topology evidence="1">Multi-pass membrane protein</topology>
    </subcellularLocation>
</comment>
<reference evidence="13" key="1">
    <citation type="submission" date="2021-02" db="EMBL/GenBank/DDBJ databases">
        <authorList>
            <person name="Nowell W R."/>
        </authorList>
    </citation>
    <scope>NUCLEOTIDE SEQUENCE</scope>
</reference>
<sequence>MRVATVFRVDRSTIKSDRVRQGWRSIMREFALNTSTHGIPGIARSQSKKNRMFWSLSFLVFSGITLYFVIQTIREYFQYSTQTSVNLVSEWPQNFPAFTICNVAQIRYDQFIEPFLNYTNTLNITNTTDTSSFSLLQSQYVKEFFRIKINQNESIIKFFFPLSAMLIKCVFNDRICSTSDFTYFLSSSHGLCYTFNAKLKNMTNVRKSDEYGGPGKLELSLYAHSHQYIPYAREDIGMIAMVHDNGQFPMIEFAGRALVTGFKHRMTFSKKSIFYLSAPYSTCNDEIPLIMQTMFDNYPNVEYSYSEDLCYDLCTEVYTYGICGCIDPKQWNARSIVLPRTKTIIVAPLCNLSDTCYSNASITLSSLSSLLTEYCPYCSQQCSITDFIVKASMWKAPAYWLTNDIKHFVENSEILLPNDWSTDWQRHIQTNYLSIELVHESILVENYTQIPAMGPINVLSDVGGQTGLWIGISFLSLVEVAEMFYRLIRYQYYKIKINLEQFSHCSTRLTFHFVEDIVASFPTLKQCLLNLHQLMHLALQATGKHDLVDDGSTFLYTIARFRLKTILYPSSDCPPITPVPVHLEKDFFIKIKLIVYPTTWTTLMPLDVLQTIMDFYQIEELDNTDIESISRRELEKIIKHLPRLNTLIMNYNPLFVIPSQIHTLMLRGDNQSVSINNLWRTIQNVKTLGTLTNSQDRILDIIDQFDHITNLLFTYCDFAQGDCMEFFIEKLSLHWLEDSSYRLRMNHFTYRKG</sequence>
<evidence type="ECO:0000256" key="10">
    <source>
        <dbReference type="ARBA" id="ARBA00023303"/>
    </source>
</evidence>
<organism evidence="13 15">
    <name type="scientific">Rotaria socialis</name>
    <dbReference type="NCBI Taxonomy" id="392032"/>
    <lineage>
        <taxon>Eukaryota</taxon>
        <taxon>Metazoa</taxon>
        <taxon>Spiralia</taxon>
        <taxon>Gnathifera</taxon>
        <taxon>Rotifera</taxon>
        <taxon>Eurotatoria</taxon>
        <taxon>Bdelloidea</taxon>
        <taxon>Philodinida</taxon>
        <taxon>Philodinidae</taxon>
        <taxon>Rotaria</taxon>
    </lineage>
</organism>
<keyword evidence="3 11" id="KW-0894">Sodium channel</keyword>
<dbReference type="GO" id="GO:0005886">
    <property type="term" value="C:plasma membrane"/>
    <property type="evidence" value="ECO:0007669"/>
    <property type="project" value="TreeGrafter"/>
</dbReference>
<keyword evidence="5 12" id="KW-1133">Transmembrane helix</keyword>
<comment type="similarity">
    <text evidence="11">Belongs to the amiloride-sensitive sodium channel (TC 1.A.6) family.</text>
</comment>
<evidence type="ECO:0000313" key="14">
    <source>
        <dbReference type="EMBL" id="CAF4189558.1"/>
    </source>
</evidence>
<accession>A0A817VMI0</accession>
<dbReference type="Proteomes" id="UP000663873">
    <property type="component" value="Unassembled WGS sequence"/>
</dbReference>
<keyword evidence="2 11" id="KW-0813">Transport</keyword>
<evidence type="ECO:0000256" key="2">
    <source>
        <dbReference type="ARBA" id="ARBA00022448"/>
    </source>
</evidence>
<dbReference type="PANTHER" id="PTHR11690">
    <property type="entry name" value="AMILORIDE-SENSITIVE SODIUM CHANNEL-RELATED"/>
    <property type="match status" value="1"/>
</dbReference>
<dbReference type="Gene3D" id="2.60.470.10">
    <property type="entry name" value="Acid-sensing ion channels like domains"/>
    <property type="match status" value="1"/>
</dbReference>
<evidence type="ECO:0000313" key="13">
    <source>
        <dbReference type="EMBL" id="CAF3348715.1"/>
    </source>
</evidence>
<dbReference type="PANTHER" id="PTHR11690:SF248">
    <property type="entry name" value="PICKPOCKET 17, ISOFORM A"/>
    <property type="match status" value="1"/>
</dbReference>
<keyword evidence="6" id="KW-0915">Sodium</keyword>
<evidence type="ECO:0000256" key="3">
    <source>
        <dbReference type="ARBA" id="ARBA00022461"/>
    </source>
</evidence>
<evidence type="ECO:0000256" key="6">
    <source>
        <dbReference type="ARBA" id="ARBA00023053"/>
    </source>
</evidence>
<evidence type="ECO:0000256" key="11">
    <source>
        <dbReference type="RuleBase" id="RU000679"/>
    </source>
</evidence>
<comment type="caution">
    <text evidence="13">The sequence shown here is derived from an EMBL/GenBank/DDBJ whole genome shotgun (WGS) entry which is preliminary data.</text>
</comment>
<evidence type="ECO:0000256" key="5">
    <source>
        <dbReference type="ARBA" id="ARBA00022989"/>
    </source>
</evidence>
<dbReference type="Pfam" id="PF00858">
    <property type="entry name" value="ASC"/>
    <property type="match status" value="1"/>
</dbReference>
<evidence type="ECO:0000256" key="1">
    <source>
        <dbReference type="ARBA" id="ARBA00004141"/>
    </source>
</evidence>
<keyword evidence="8 12" id="KW-0472">Membrane</keyword>
<keyword evidence="9 11" id="KW-0739">Sodium transport</keyword>
<dbReference type="EMBL" id="CAJNXB010003965">
    <property type="protein sequence ID" value="CAF3348715.1"/>
    <property type="molecule type" value="Genomic_DNA"/>
</dbReference>
<dbReference type="SUPFAM" id="SSF52047">
    <property type="entry name" value="RNI-like"/>
    <property type="match status" value="1"/>
</dbReference>
<proteinExistence type="inferred from homology"/>